<dbReference type="AlphaFoldDB" id="A0A495A680"/>
<sequence length="185" mass="21814">MKFQKLETERLRLVKVTEKYTEQFYNVLSRDEVIKYYGMDPLKSIDQALMIIQSFQETFESRRGIRWGIVLKETGDFIGTVGLNNLNFRNKRADIGFELHPAHWRKGITIEAVQEVFRYSFNNLNIYRMGAITFPQNEASIQLLMRLGFKKEGVLRGYLYQNNQSHDAFIFSLLQNEWENKGESP</sequence>
<comment type="caution">
    <text evidence="2">The sequence shown here is derived from an EMBL/GenBank/DDBJ whole genome shotgun (WGS) entry which is preliminary data.</text>
</comment>
<dbReference type="PANTHER" id="PTHR43792:SF9">
    <property type="entry name" value="RIBOSOMAL-PROTEIN-ALANINE ACETYLTRANSFERASE"/>
    <property type="match status" value="1"/>
</dbReference>
<dbReference type="InterPro" id="IPR016181">
    <property type="entry name" value="Acyl_CoA_acyltransferase"/>
</dbReference>
<dbReference type="PROSITE" id="PS51186">
    <property type="entry name" value="GNAT"/>
    <property type="match status" value="1"/>
</dbReference>
<dbReference type="GO" id="GO:0005737">
    <property type="term" value="C:cytoplasm"/>
    <property type="evidence" value="ECO:0007669"/>
    <property type="project" value="TreeGrafter"/>
</dbReference>
<evidence type="ECO:0000313" key="2">
    <source>
        <dbReference type="EMBL" id="RKQ34674.1"/>
    </source>
</evidence>
<dbReference type="InterPro" id="IPR000182">
    <property type="entry name" value="GNAT_dom"/>
</dbReference>
<dbReference type="GO" id="GO:0008999">
    <property type="term" value="F:protein-N-terminal-alanine acetyltransferase activity"/>
    <property type="evidence" value="ECO:0007669"/>
    <property type="project" value="TreeGrafter"/>
</dbReference>
<organism evidence="2 3">
    <name type="scientific">Oceanobacillus halophilus</name>
    <dbReference type="NCBI Taxonomy" id="930130"/>
    <lineage>
        <taxon>Bacteria</taxon>
        <taxon>Bacillati</taxon>
        <taxon>Bacillota</taxon>
        <taxon>Bacilli</taxon>
        <taxon>Bacillales</taxon>
        <taxon>Bacillaceae</taxon>
        <taxon>Oceanobacillus</taxon>
    </lineage>
</organism>
<protein>
    <submittedName>
        <fullName evidence="2">N-acetyltransferase</fullName>
    </submittedName>
</protein>
<evidence type="ECO:0000259" key="1">
    <source>
        <dbReference type="PROSITE" id="PS51186"/>
    </source>
</evidence>
<dbReference type="EMBL" id="RBZP01000003">
    <property type="protein sequence ID" value="RKQ34674.1"/>
    <property type="molecule type" value="Genomic_DNA"/>
</dbReference>
<proteinExistence type="predicted"/>
<dbReference type="InterPro" id="IPR051531">
    <property type="entry name" value="N-acetyltransferase"/>
</dbReference>
<dbReference type="RefSeq" id="WP_121203707.1">
    <property type="nucleotide sequence ID" value="NZ_RBZP01000003.1"/>
</dbReference>
<gene>
    <name evidence="2" type="ORF">D8M06_07065</name>
</gene>
<dbReference type="Gene3D" id="3.40.630.30">
    <property type="match status" value="1"/>
</dbReference>
<reference evidence="2 3" key="1">
    <citation type="journal article" date="2016" name="Int. J. Syst. Evol. Microbiol.">
        <title>Oceanobacillus halophilus sp. nov., a novel moderately halophilic bacterium from a hypersaline lake.</title>
        <authorList>
            <person name="Amoozegar M.A."/>
            <person name="Bagheri M."/>
            <person name="Makhdoumi A."/>
            <person name="Nikou M.M."/>
            <person name="Fazeli S.A.S."/>
            <person name="Schumann P."/>
            <person name="Sproer C."/>
            <person name="Sanchez-Porro C."/>
            <person name="Ventosa A."/>
        </authorList>
    </citation>
    <scope>NUCLEOTIDE SEQUENCE [LARGE SCALE GENOMIC DNA]</scope>
    <source>
        <strain evidence="2 3">DSM 23996</strain>
    </source>
</reference>
<keyword evidence="2" id="KW-0808">Transferase</keyword>
<evidence type="ECO:0000313" key="3">
    <source>
        <dbReference type="Proteomes" id="UP000269301"/>
    </source>
</evidence>
<dbReference type="Pfam" id="PF13302">
    <property type="entry name" value="Acetyltransf_3"/>
    <property type="match status" value="1"/>
</dbReference>
<accession>A0A495A680</accession>
<keyword evidence="3" id="KW-1185">Reference proteome</keyword>
<name>A0A495A680_9BACI</name>
<dbReference type="Proteomes" id="UP000269301">
    <property type="component" value="Unassembled WGS sequence"/>
</dbReference>
<dbReference type="SUPFAM" id="SSF55729">
    <property type="entry name" value="Acyl-CoA N-acyltransferases (Nat)"/>
    <property type="match status" value="1"/>
</dbReference>
<dbReference type="PANTHER" id="PTHR43792">
    <property type="entry name" value="GNAT FAMILY, PUTATIVE (AFU_ORTHOLOGUE AFUA_3G00765)-RELATED-RELATED"/>
    <property type="match status" value="1"/>
</dbReference>
<feature type="domain" description="N-acetyltransferase" evidence="1">
    <location>
        <begin position="11"/>
        <end position="176"/>
    </location>
</feature>
<dbReference type="OrthoDB" id="9811523at2"/>